<dbReference type="EMBL" id="JBHLSW010000003">
    <property type="protein sequence ID" value="MFC0633079.1"/>
    <property type="molecule type" value="Genomic_DNA"/>
</dbReference>
<keyword evidence="4" id="KW-1185">Reference proteome</keyword>
<dbReference type="InterPro" id="IPR005586">
    <property type="entry name" value="ABC_trans_aux"/>
</dbReference>
<dbReference type="Proteomes" id="UP001589906">
    <property type="component" value="Unassembled WGS sequence"/>
</dbReference>
<keyword evidence="1" id="KW-0732">Signal</keyword>
<reference evidence="3 4" key="1">
    <citation type="submission" date="2024-09" db="EMBL/GenBank/DDBJ databases">
        <authorList>
            <person name="Sun Q."/>
            <person name="Mori K."/>
        </authorList>
    </citation>
    <scope>NUCLEOTIDE SEQUENCE [LARGE SCALE GENOMIC DNA]</scope>
    <source>
        <strain evidence="3 4">NCAIM B.02621</strain>
    </source>
</reference>
<dbReference type="PROSITE" id="PS51257">
    <property type="entry name" value="PROKAR_LIPOPROTEIN"/>
    <property type="match status" value="1"/>
</dbReference>
<dbReference type="SUPFAM" id="SSF159594">
    <property type="entry name" value="XCC0632-like"/>
    <property type="match status" value="1"/>
</dbReference>
<evidence type="ECO:0000313" key="4">
    <source>
        <dbReference type="Proteomes" id="UP001589906"/>
    </source>
</evidence>
<comment type="caution">
    <text evidence="3">The sequence shown here is derived from an EMBL/GenBank/DDBJ whole genome shotgun (WGS) entry which is preliminary data.</text>
</comment>
<dbReference type="Gene3D" id="3.40.50.10610">
    <property type="entry name" value="ABC-type transport auxiliary lipoprotein component"/>
    <property type="match status" value="1"/>
</dbReference>
<dbReference type="RefSeq" id="WP_376834591.1">
    <property type="nucleotide sequence ID" value="NZ_JBHLSW010000003.1"/>
</dbReference>
<gene>
    <name evidence="3" type="ORF">ACFFGE_04195</name>
</gene>
<feature type="chain" id="PRO_5046988123" evidence="1">
    <location>
        <begin position="24"/>
        <end position="202"/>
    </location>
</feature>
<protein>
    <submittedName>
        <fullName evidence="3">ABC-type transport auxiliary lipoprotein family protein</fullName>
    </submittedName>
</protein>
<evidence type="ECO:0000256" key="1">
    <source>
        <dbReference type="SAM" id="SignalP"/>
    </source>
</evidence>
<feature type="domain" description="ABC-type transport auxiliary lipoprotein component" evidence="2">
    <location>
        <begin position="32"/>
        <end position="192"/>
    </location>
</feature>
<evidence type="ECO:0000259" key="2">
    <source>
        <dbReference type="Pfam" id="PF03886"/>
    </source>
</evidence>
<keyword evidence="3" id="KW-0449">Lipoprotein</keyword>
<accession>A0ABV6R1M7</accession>
<feature type="signal peptide" evidence="1">
    <location>
        <begin position="1"/>
        <end position="23"/>
    </location>
</feature>
<sequence>MIRFARVTLAVVLTAALSGCALLSSPDPVQLYRFGASDPERAVTPGAATQLQLRRVQFTEAAADDRILGVTGSEAAYIAGARWIERAETLYQEAIENTFAAQATRVRLAGRRELSPSPRILDLDVRTFEARYSAPGAAPTVRVAVRARMISRADRGVVAEEVFTVDQPADQNRVSSIVAAFDAAAAEVNGEIVRWAEAHAGG</sequence>
<name>A0ABV6R1M7_9CAUL</name>
<organism evidence="3 4">
    <name type="scientific">Brevundimonas balnearis</name>
    <dbReference type="NCBI Taxonomy" id="1572858"/>
    <lineage>
        <taxon>Bacteria</taxon>
        <taxon>Pseudomonadati</taxon>
        <taxon>Pseudomonadota</taxon>
        <taxon>Alphaproteobacteria</taxon>
        <taxon>Caulobacterales</taxon>
        <taxon>Caulobacteraceae</taxon>
        <taxon>Brevundimonas</taxon>
    </lineage>
</organism>
<evidence type="ECO:0000313" key="3">
    <source>
        <dbReference type="EMBL" id="MFC0633079.1"/>
    </source>
</evidence>
<proteinExistence type="predicted"/>
<dbReference type="Pfam" id="PF03886">
    <property type="entry name" value="ABC_trans_aux"/>
    <property type="match status" value="1"/>
</dbReference>